<dbReference type="PANTHER" id="PTHR10909">
    <property type="entry name" value="ELECTRON TRANSPORT OXIDOREDUCTASE"/>
    <property type="match status" value="1"/>
</dbReference>
<dbReference type="InterPro" id="IPR002655">
    <property type="entry name" value="Acyl-CoA_oxidase_C"/>
</dbReference>
<protein>
    <submittedName>
        <fullName evidence="8">Uncharacterized protein</fullName>
    </submittedName>
</protein>
<evidence type="ECO:0000256" key="3">
    <source>
        <dbReference type="ARBA" id="ARBA00022630"/>
    </source>
</evidence>
<reference evidence="8" key="1">
    <citation type="submission" date="2015-04" db="EMBL/GenBank/DDBJ databases">
        <title>The genome sequence of the plant pathogenic Rhizarian Plasmodiophora brassicae reveals insights in its biotrophic life cycle and the origin of chitin synthesis.</title>
        <authorList>
            <person name="Schwelm A."/>
            <person name="Fogelqvist J."/>
            <person name="Knaust A."/>
            <person name="Julke S."/>
            <person name="Lilja T."/>
            <person name="Dhandapani V."/>
            <person name="Bonilla-Rosso G."/>
            <person name="Karlsson M."/>
            <person name="Shevchenko A."/>
            <person name="Choi S.R."/>
            <person name="Kim H.G."/>
            <person name="Park J.Y."/>
            <person name="Lim Y.P."/>
            <person name="Ludwig-Muller J."/>
            <person name="Dixelius C."/>
        </authorList>
    </citation>
    <scope>NUCLEOTIDE SEQUENCE</scope>
    <source>
        <tissue evidence="8">Potato root galls</tissue>
    </source>
</reference>
<evidence type="ECO:0000313" key="8">
    <source>
        <dbReference type="EMBL" id="CRZ02167.1"/>
    </source>
</evidence>
<dbReference type="GO" id="GO:0005504">
    <property type="term" value="F:fatty acid binding"/>
    <property type="evidence" value="ECO:0007669"/>
    <property type="project" value="TreeGrafter"/>
</dbReference>
<dbReference type="EMBL" id="HACM01001724">
    <property type="protein sequence ID" value="CRZ02166.1"/>
    <property type="molecule type" value="Transcribed_RNA"/>
</dbReference>
<evidence type="ECO:0000256" key="2">
    <source>
        <dbReference type="ARBA" id="ARBA00006288"/>
    </source>
</evidence>
<evidence type="ECO:0000259" key="7">
    <source>
        <dbReference type="Pfam" id="PF22924"/>
    </source>
</evidence>
<evidence type="ECO:0000256" key="4">
    <source>
        <dbReference type="ARBA" id="ARBA00022827"/>
    </source>
</evidence>
<sequence length="290" mass="32506">MEMKKQGINLCQYLETMNKDLHVLASGIKPLSTWHRQRVLQTCRECCGGQGLLAANLIGNLMSDTEIDVTWEGDNSVLLQQVSLALLKDYGKLLKAKSAFAIFMEYYGFFRRNSISLSGYRVIDLYVTALAFRQKTLLMEAGSIFRDGAKLPRNPQNKLKVLNKCLPILLGLGIAHMEHEVLVRFKAIVEGGNNPILSKICLLSAVDVVNQNMAFYLEKQYFNSNDAGSMRQLLQELCAELQPNALQLIDAFKIHPNFLDAPIANDWLAANTKDRVPGDSSVKCDHRSKL</sequence>
<evidence type="ECO:0000256" key="5">
    <source>
        <dbReference type="ARBA" id="ARBA00023002"/>
    </source>
</evidence>
<proteinExistence type="inferred from homology"/>
<feature type="domain" description="Acyl-CoA oxidase C-alpha1" evidence="7">
    <location>
        <begin position="12"/>
        <end position="86"/>
    </location>
</feature>
<dbReference type="GO" id="GO:0055088">
    <property type="term" value="P:lipid homeostasis"/>
    <property type="evidence" value="ECO:0007669"/>
    <property type="project" value="TreeGrafter"/>
</dbReference>
<dbReference type="GO" id="GO:0005777">
    <property type="term" value="C:peroxisome"/>
    <property type="evidence" value="ECO:0007669"/>
    <property type="project" value="InterPro"/>
</dbReference>
<accession>A0A0H5QKL2</accession>
<dbReference type="InterPro" id="IPR012258">
    <property type="entry name" value="Acyl-CoA_oxidase"/>
</dbReference>
<evidence type="ECO:0000256" key="1">
    <source>
        <dbReference type="ARBA" id="ARBA00001974"/>
    </source>
</evidence>
<keyword evidence="5" id="KW-0560">Oxidoreductase</keyword>
<comment type="cofactor">
    <cofactor evidence="1">
        <name>FAD</name>
        <dbReference type="ChEBI" id="CHEBI:57692"/>
    </cofactor>
</comment>
<organism evidence="8">
    <name type="scientific">Spongospora subterranea</name>
    <dbReference type="NCBI Taxonomy" id="70186"/>
    <lineage>
        <taxon>Eukaryota</taxon>
        <taxon>Sar</taxon>
        <taxon>Rhizaria</taxon>
        <taxon>Endomyxa</taxon>
        <taxon>Phytomyxea</taxon>
        <taxon>Plasmodiophorida</taxon>
        <taxon>Plasmodiophoridae</taxon>
        <taxon>Spongospora</taxon>
    </lineage>
</organism>
<feature type="domain" description="Acyl-CoA oxidase C-terminal" evidence="6">
    <location>
        <begin position="128"/>
        <end position="264"/>
    </location>
</feature>
<name>A0A0H5QKL2_9EUKA</name>
<dbReference type="Pfam" id="PF22924">
    <property type="entry name" value="ACOX_C_alpha1"/>
    <property type="match status" value="1"/>
</dbReference>
<dbReference type="InterPro" id="IPR036250">
    <property type="entry name" value="AcylCo_DH-like_C"/>
</dbReference>
<dbReference type="InterPro" id="IPR055060">
    <property type="entry name" value="ACOX_C_alpha1"/>
</dbReference>
<dbReference type="SUPFAM" id="SSF47203">
    <property type="entry name" value="Acyl-CoA dehydrogenase C-terminal domain-like"/>
    <property type="match status" value="2"/>
</dbReference>
<dbReference type="AlphaFoldDB" id="A0A0H5QKL2"/>
<keyword evidence="3" id="KW-0285">Flavoprotein</keyword>
<dbReference type="GO" id="GO:0071949">
    <property type="term" value="F:FAD binding"/>
    <property type="evidence" value="ECO:0007669"/>
    <property type="project" value="InterPro"/>
</dbReference>
<dbReference type="EMBL" id="HACM01001725">
    <property type="protein sequence ID" value="CRZ02167.1"/>
    <property type="molecule type" value="Transcribed_RNA"/>
</dbReference>
<comment type="similarity">
    <text evidence="2">Belongs to the acyl-CoA oxidase family.</text>
</comment>
<dbReference type="GO" id="GO:0033540">
    <property type="term" value="P:fatty acid beta-oxidation using acyl-CoA oxidase"/>
    <property type="evidence" value="ECO:0007669"/>
    <property type="project" value="TreeGrafter"/>
</dbReference>
<dbReference type="GO" id="GO:0003997">
    <property type="term" value="F:acyl-CoA oxidase activity"/>
    <property type="evidence" value="ECO:0007669"/>
    <property type="project" value="InterPro"/>
</dbReference>
<evidence type="ECO:0000259" key="6">
    <source>
        <dbReference type="Pfam" id="PF01756"/>
    </source>
</evidence>
<keyword evidence="4" id="KW-0274">FAD</keyword>
<dbReference type="Pfam" id="PF01756">
    <property type="entry name" value="ACOX"/>
    <property type="match status" value="1"/>
</dbReference>
<dbReference type="Gene3D" id="1.20.140.10">
    <property type="entry name" value="Butyryl-CoA Dehydrogenase, subunit A, domain 3"/>
    <property type="match status" value="2"/>
</dbReference>